<proteinExistence type="predicted"/>
<dbReference type="Proteomes" id="UP000004641">
    <property type="component" value="Unassembled WGS sequence"/>
</dbReference>
<dbReference type="AlphaFoldDB" id="A0A0H3PGU6"/>
<evidence type="ECO:0000313" key="1">
    <source>
        <dbReference type="EMBL" id="EDU88690.1"/>
    </source>
</evidence>
<sequence>MLLSLITIIPFILAESKQQQDDSEVQELFAQGPANQTR</sequence>
<accession>A0A0H3PGU6</accession>
<protein>
    <submittedName>
        <fullName evidence="1">Uncharacterized protein</fullName>
    </submittedName>
</protein>
<dbReference type="EMBL" id="ABHU01000034">
    <property type="protein sequence ID" value="EDU88690.1"/>
    <property type="molecule type" value="Genomic_DNA"/>
</dbReference>
<dbReference type="BioCyc" id="ECOL478008-HMP:G76-482180-MONOMER"/>
<reference evidence="1 2" key="1">
    <citation type="journal article" date="2011" name="Appl. Environ. Microbiol.">
        <title>Genome signatures of Escherichia coli O157:H7 isolates from the bovine host reservoir.</title>
        <authorList>
            <person name="Eppinger M."/>
            <person name="Mammel M.K."/>
            <person name="Leclerc J.E."/>
            <person name="Ravel J."/>
            <person name="Cebula T.A."/>
        </authorList>
    </citation>
    <scope>NUCLEOTIDE SEQUENCE [LARGE SCALE GENOMIC DNA]</scope>
    <source>
        <strain evidence="1 2">EC869</strain>
    </source>
</reference>
<comment type="caution">
    <text evidence="1">The sequence shown here is derived from an EMBL/GenBank/DDBJ whole genome shotgun (WGS) entry which is preliminary data.</text>
</comment>
<gene>
    <name evidence="1" type="ORF">ECH7EC869_1080</name>
</gene>
<organism evidence="1 2">
    <name type="scientific">Escherichia coli O157:H7 (strain EC869)</name>
    <dbReference type="NCBI Taxonomy" id="478008"/>
    <lineage>
        <taxon>Bacteria</taxon>
        <taxon>Pseudomonadati</taxon>
        <taxon>Pseudomonadota</taxon>
        <taxon>Gammaproteobacteria</taxon>
        <taxon>Enterobacterales</taxon>
        <taxon>Enterobacteriaceae</taxon>
        <taxon>Escherichia</taxon>
    </lineage>
</organism>
<evidence type="ECO:0000313" key="2">
    <source>
        <dbReference type="Proteomes" id="UP000004641"/>
    </source>
</evidence>
<name>A0A0H3PGU6_ECO5C</name>